<dbReference type="AlphaFoldDB" id="K8ENY4"/>
<dbReference type="GeneID" id="19017955"/>
<dbReference type="EMBL" id="FO082278">
    <property type="protein sequence ID" value="CCO14160.1"/>
    <property type="molecule type" value="Genomic_DNA"/>
</dbReference>
<protein>
    <recommendedName>
        <fullName evidence="3">Glycosyl transferase CAP10 domain-containing protein</fullName>
    </recommendedName>
</protein>
<keyword evidence="5" id="KW-1185">Reference proteome</keyword>
<evidence type="ECO:0000313" key="5">
    <source>
        <dbReference type="Proteomes" id="UP000198341"/>
    </source>
</evidence>
<proteinExistence type="inferred from homology"/>
<dbReference type="Pfam" id="PF05686">
    <property type="entry name" value="Glyco_transf_90"/>
    <property type="match status" value="1"/>
</dbReference>
<comment type="similarity">
    <text evidence="1">Belongs to the glycosyltransferase 90 family.</text>
</comment>
<organism evidence="4 5">
    <name type="scientific">Bathycoccus prasinos</name>
    <dbReference type="NCBI Taxonomy" id="41875"/>
    <lineage>
        <taxon>Eukaryota</taxon>
        <taxon>Viridiplantae</taxon>
        <taxon>Chlorophyta</taxon>
        <taxon>Mamiellophyceae</taxon>
        <taxon>Mamiellales</taxon>
        <taxon>Bathycoccaceae</taxon>
        <taxon>Bathycoccus</taxon>
    </lineage>
</organism>
<gene>
    <name evidence="4" type="ORF">Bathy01g02200</name>
</gene>
<dbReference type="InterPro" id="IPR006598">
    <property type="entry name" value="CAP10"/>
</dbReference>
<feature type="domain" description="Glycosyl transferase CAP10" evidence="3">
    <location>
        <begin position="279"/>
        <end position="510"/>
    </location>
</feature>
<sequence length="551" mass="62353">MDEHSRLLVIDENETSSSSFAEDFESTTTSNHERSSFYPSFINVSVLKSIAIATVSVAAFSLALLKASSTASVGEKNSQSYSLLGLSDLAHLGSHRRRSTSFSDIIETRNMLLPEQKRMPTHLTTWSEQEGWKSWTIAQNGYAENIDDRSTGALMFLDAIMPREFGDRFTKGKDPFHFAWVTQDYPQDKCVGELNGCPTLPSKMFSFGTVPKDKWKVSGLEQAPTLPFAPCIAHAYDSKKFEQCEWFSQEKEDPDLPMCASGKRLDIVERGENGETFDEIFDNLIDKVVWRGSDWHYLEQYADIGTVDANRFTQHAGLCEPGVDVDKIKREVFRQGIPGDLQGEAWNCPPRLRAVILSALEPDKFDCKFSANNMRSPQSNCLENKLPMFDREKLYDNCDFEKFKFLLDIGGGGGTSWLSTFKFLAMPGVLFHHETAMRDSFYDDVKPWVHYVPIMEDMSDLKKQYIWAMNNPDEIKAISKRATQYTKDAIKPNGLKQHAQHFVKVMQKYIDSYSVDPEDKDLTTQEFVAKYGAGEISVSPYTGVGDVYGSE</sequence>
<dbReference type="PANTHER" id="PTHR12203">
    <property type="entry name" value="KDEL LYS-ASP-GLU-LEU CONTAINING - RELATED"/>
    <property type="match status" value="1"/>
</dbReference>
<dbReference type="PANTHER" id="PTHR12203:SF35">
    <property type="entry name" value="PROTEIN O-GLUCOSYLTRANSFERASE 1"/>
    <property type="match status" value="1"/>
</dbReference>
<dbReference type="OrthoDB" id="535029at2759"/>
<evidence type="ECO:0000256" key="2">
    <source>
        <dbReference type="ARBA" id="ARBA00022679"/>
    </source>
</evidence>
<evidence type="ECO:0000256" key="1">
    <source>
        <dbReference type="ARBA" id="ARBA00010118"/>
    </source>
</evidence>
<evidence type="ECO:0000259" key="3">
    <source>
        <dbReference type="SMART" id="SM00672"/>
    </source>
</evidence>
<name>K8ENY4_9CHLO</name>
<dbReference type="InterPro" id="IPR051091">
    <property type="entry name" value="O-Glucosyltr/Glycosyltrsf_90"/>
</dbReference>
<dbReference type="SMART" id="SM00672">
    <property type="entry name" value="CAP10"/>
    <property type="match status" value="1"/>
</dbReference>
<accession>K8ENY4</accession>
<keyword evidence="2" id="KW-0808">Transferase</keyword>
<reference evidence="4 5" key="1">
    <citation type="submission" date="2011-10" db="EMBL/GenBank/DDBJ databases">
        <authorList>
            <person name="Genoscope - CEA"/>
        </authorList>
    </citation>
    <scope>NUCLEOTIDE SEQUENCE [LARGE SCALE GENOMIC DNA]</scope>
    <source>
        <strain evidence="4 5">RCC 1105</strain>
    </source>
</reference>
<dbReference type="RefSeq" id="XP_007515281.1">
    <property type="nucleotide sequence ID" value="XM_007515219.1"/>
</dbReference>
<dbReference type="GO" id="GO:0016740">
    <property type="term" value="F:transferase activity"/>
    <property type="evidence" value="ECO:0007669"/>
    <property type="project" value="UniProtKB-KW"/>
</dbReference>
<dbReference type="eggNOG" id="KOG2458">
    <property type="taxonomic scope" value="Eukaryota"/>
</dbReference>
<dbReference type="Proteomes" id="UP000198341">
    <property type="component" value="Chromosome 1"/>
</dbReference>
<dbReference type="KEGG" id="bpg:Bathy01g02200"/>
<evidence type="ECO:0000313" key="4">
    <source>
        <dbReference type="EMBL" id="CCO14160.1"/>
    </source>
</evidence>